<evidence type="ECO:0000256" key="6">
    <source>
        <dbReference type="SAM" id="Phobius"/>
    </source>
</evidence>
<dbReference type="EMBL" id="FSRA01000001">
    <property type="protein sequence ID" value="SIN66740.1"/>
    <property type="molecule type" value="Genomic_DNA"/>
</dbReference>
<keyword evidence="2" id="KW-1003">Cell membrane</keyword>
<proteinExistence type="predicted"/>
<feature type="domain" description="ABC3 transporter permease C-terminal" evidence="7">
    <location>
        <begin position="297"/>
        <end position="413"/>
    </location>
</feature>
<dbReference type="GO" id="GO:0022857">
    <property type="term" value="F:transmembrane transporter activity"/>
    <property type="evidence" value="ECO:0007669"/>
    <property type="project" value="TreeGrafter"/>
</dbReference>
<feature type="transmembrane region" description="Helical" evidence="6">
    <location>
        <begin position="289"/>
        <end position="310"/>
    </location>
</feature>
<evidence type="ECO:0000313" key="9">
    <source>
        <dbReference type="EMBL" id="SIN66740.1"/>
    </source>
</evidence>
<feature type="transmembrane region" description="Helical" evidence="6">
    <location>
        <begin position="432"/>
        <end position="452"/>
    </location>
</feature>
<dbReference type="STRING" id="536979.SAMN04488055_0403"/>
<dbReference type="InterPro" id="IPR025857">
    <property type="entry name" value="MacB_PCD"/>
</dbReference>
<feature type="transmembrane region" description="Helical" evidence="6">
    <location>
        <begin position="21"/>
        <end position="40"/>
    </location>
</feature>
<name>A0A1N6D7G2_9BACT</name>
<feature type="transmembrane region" description="Helical" evidence="6">
    <location>
        <begin position="387"/>
        <end position="411"/>
    </location>
</feature>
<dbReference type="PROSITE" id="PS51257">
    <property type="entry name" value="PROKAR_LIPOPROTEIN"/>
    <property type="match status" value="1"/>
</dbReference>
<dbReference type="InterPro" id="IPR050250">
    <property type="entry name" value="Macrolide_Exporter_MacB"/>
</dbReference>
<keyword evidence="10" id="KW-1185">Reference proteome</keyword>
<protein>
    <submittedName>
        <fullName evidence="9">Putative ABC transport system permease protein</fullName>
    </submittedName>
</protein>
<dbReference type="Pfam" id="PF02687">
    <property type="entry name" value="FtsX"/>
    <property type="match status" value="2"/>
</dbReference>
<evidence type="ECO:0000256" key="3">
    <source>
        <dbReference type="ARBA" id="ARBA00022692"/>
    </source>
</evidence>
<organism evidence="9 10">
    <name type="scientific">Chitinophaga niabensis</name>
    <dbReference type="NCBI Taxonomy" id="536979"/>
    <lineage>
        <taxon>Bacteria</taxon>
        <taxon>Pseudomonadati</taxon>
        <taxon>Bacteroidota</taxon>
        <taxon>Chitinophagia</taxon>
        <taxon>Chitinophagales</taxon>
        <taxon>Chitinophagaceae</taxon>
        <taxon>Chitinophaga</taxon>
    </lineage>
</organism>
<gene>
    <name evidence="9" type="ORF">SAMN04488055_0403</name>
</gene>
<feature type="transmembrane region" description="Helical" evidence="6">
    <location>
        <begin position="715"/>
        <end position="745"/>
    </location>
</feature>
<dbReference type="OrthoDB" id="5933722at2"/>
<feature type="transmembrane region" description="Helical" evidence="6">
    <location>
        <begin position="337"/>
        <end position="367"/>
    </location>
</feature>
<dbReference type="InterPro" id="IPR003838">
    <property type="entry name" value="ABC3_permease_C"/>
</dbReference>
<evidence type="ECO:0000256" key="1">
    <source>
        <dbReference type="ARBA" id="ARBA00004651"/>
    </source>
</evidence>
<dbReference type="AlphaFoldDB" id="A0A1N6D7G2"/>
<dbReference type="Proteomes" id="UP000185003">
    <property type="component" value="Unassembled WGS sequence"/>
</dbReference>
<feature type="transmembrane region" description="Helical" evidence="6">
    <location>
        <begin position="679"/>
        <end position="703"/>
    </location>
</feature>
<dbReference type="Pfam" id="PF12704">
    <property type="entry name" value="MacB_PCD"/>
    <property type="match status" value="2"/>
</dbReference>
<evidence type="ECO:0000313" key="10">
    <source>
        <dbReference type="Proteomes" id="UP000185003"/>
    </source>
</evidence>
<feature type="domain" description="MacB-like periplasmic core" evidence="8">
    <location>
        <begin position="440"/>
        <end position="619"/>
    </location>
</feature>
<dbReference type="GO" id="GO:0005886">
    <property type="term" value="C:plasma membrane"/>
    <property type="evidence" value="ECO:0007669"/>
    <property type="project" value="UniProtKB-SubCell"/>
</dbReference>
<evidence type="ECO:0000256" key="5">
    <source>
        <dbReference type="ARBA" id="ARBA00023136"/>
    </source>
</evidence>
<reference evidence="9 10" key="1">
    <citation type="submission" date="2016-11" db="EMBL/GenBank/DDBJ databases">
        <authorList>
            <person name="Jaros S."/>
            <person name="Januszkiewicz K."/>
            <person name="Wedrychowicz H."/>
        </authorList>
    </citation>
    <scope>NUCLEOTIDE SEQUENCE [LARGE SCALE GENOMIC DNA]</scope>
    <source>
        <strain evidence="9 10">DSM 24787</strain>
    </source>
</reference>
<dbReference type="RefSeq" id="WP_074237499.1">
    <property type="nucleotide sequence ID" value="NZ_FSRA01000001.1"/>
</dbReference>
<feature type="domain" description="ABC3 transporter permease C-terminal" evidence="7">
    <location>
        <begin position="682"/>
        <end position="795"/>
    </location>
</feature>
<feature type="transmembrane region" description="Helical" evidence="6">
    <location>
        <begin position="765"/>
        <end position="788"/>
    </location>
</feature>
<sequence length="802" mass="89564">MFRNYFKAAVRNLRRTPLFSIINIVGLSIGLACCMLIILYTKDELSYDRVHKNNIYRITATITNSGGNVNKTGSTSMMPGPVFKQAIPEIEAFVRVKNTSFTIKHQNDVFDQDALYVDDNFFSVFSFPLIAGNPQTALAGTRTVVLSEEIAEKFFHKKEVVGETIELNTGKKFEPFVVSAIAKRSPQNSSLKIKMLVPIKSDSSIWNNNQWANFFLKTFVVLKPSANIEAVEAKFASVFNAEASDQLKETAQKYDAERTINFGLQPLAEMHLSTEYPPGRGLEDASDPLYSYILTGIALFILLIACVNFINLTIGHSLRRAKEIGVRKVLGGQRKQLIIQFLGESFILSTIAFVVAVVLVLFTLPFFNTLANKALSFSHLFDIKLVAGYITLLLLTGLLAGFYPALVLSGFNPVQTLYGKLRPGRKNYLSKGLVVFQFTLATFLIVATTIIYTQVNHLMHFDLGYNDKNLVTVSVSNGDILKPGGEISKQQLDAFTNELLKNSSIESVTANQGGSREATAHINGGNKITFDFNYIDENYFPLFQIPIIKGRNFSKNLATDKTASVIVNQSFTRAAGWDDVVGKQIDFFYMGRKYTVIGMIKDYHYTSLAEKIGPQLFTTDTLYSFGTMFIKIKQGNISQTLHYIESAFKVFFPYQPYEYSFKDAQNAVQYEKEARWKRIVTFSAILTIIISCIGLFGLATLSIHNHTKDIAIKKVLGASVAAIAENFCGDFLKLIAVAVVIASPFGWWMMSGWLQNYPYRVSLSWWMFALAATIVLLVAMLTISYQAIKAAKANPMKGLRTE</sequence>
<evidence type="ECO:0000259" key="8">
    <source>
        <dbReference type="Pfam" id="PF12704"/>
    </source>
</evidence>
<keyword evidence="5 6" id="KW-0472">Membrane</keyword>
<evidence type="ECO:0000256" key="4">
    <source>
        <dbReference type="ARBA" id="ARBA00022989"/>
    </source>
</evidence>
<dbReference type="PANTHER" id="PTHR30572:SF18">
    <property type="entry name" value="ABC-TYPE MACROLIDE FAMILY EXPORT SYSTEM PERMEASE COMPONENT 2"/>
    <property type="match status" value="1"/>
</dbReference>
<dbReference type="PANTHER" id="PTHR30572">
    <property type="entry name" value="MEMBRANE COMPONENT OF TRANSPORTER-RELATED"/>
    <property type="match status" value="1"/>
</dbReference>
<feature type="domain" description="MacB-like periplasmic core" evidence="8">
    <location>
        <begin position="20"/>
        <end position="236"/>
    </location>
</feature>
<comment type="subcellular location">
    <subcellularLocation>
        <location evidence="1">Cell membrane</location>
        <topology evidence="1">Multi-pass membrane protein</topology>
    </subcellularLocation>
</comment>
<evidence type="ECO:0000259" key="7">
    <source>
        <dbReference type="Pfam" id="PF02687"/>
    </source>
</evidence>
<accession>A0A1N6D7G2</accession>
<keyword evidence="3 6" id="KW-0812">Transmembrane</keyword>
<evidence type="ECO:0000256" key="2">
    <source>
        <dbReference type="ARBA" id="ARBA00022475"/>
    </source>
</evidence>
<keyword evidence="4 6" id="KW-1133">Transmembrane helix</keyword>